<dbReference type="RefSeq" id="WP_062409141.1">
    <property type="nucleotide sequence ID" value="NZ_CP013652.1"/>
</dbReference>
<dbReference type="PRINTS" id="PR00081">
    <property type="entry name" value="GDHRDH"/>
</dbReference>
<dbReference type="PANTHER" id="PTHR42760:SF133">
    <property type="entry name" value="3-OXOACYL-[ACYL-CARRIER-PROTEIN] REDUCTASE"/>
    <property type="match status" value="1"/>
</dbReference>
<dbReference type="KEGG" id="pnp:IJ22_27100"/>
<dbReference type="Pfam" id="PF13561">
    <property type="entry name" value="adh_short_C2"/>
    <property type="match status" value="1"/>
</dbReference>
<evidence type="ECO:0000256" key="1">
    <source>
        <dbReference type="ARBA" id="ARBA00006484"/>
    </source>
</evidence>
<dbReference type="FunFam" id="3.40.50.720:FF:000084">
    <property type="entry name" value="Short-chain dehydrogenase reductase"/>
    <property type="match status" value="1"/>
</dbReference>
<dbReference type="InterPro" id="IPR002347">
    <property type="entry name" value="SDR_fam"/>
</dbReference>
<gene>
    <name evidence="3" type="ORF">IJ22_27100</name>
</gene>
<dbReference type="SUPFAM" id="SSF51735">
    <property type="entry name" value="NAD(P)-binding Rossmann-fold domains"/>
    <property type="match status" value="1"/>
</dbReference>
<keyword evidence="2" id="KW-0560">Oxidoreductase</keyword>
<reference evidence="3 4" key="2">
    <citation type="journal article" date="2016" name="Genome Announc.">
        <title>Complete Genome Sequences of Two Interactive Moderate Thermophiles, Paenibacillus napthalenovorans 32O-Y and Paenibacillus sp. 32O-W.</title>
        <authorList>
            <person name="Butler R.R.III."/>
            <person name="Wang J."/>
            <person name="Stark B.C."/>
            <person name="Pombert J.F."/>
        </authorList>
    </citation>
    <scope>NUCLEOTIDE SEQUENCE [LARGE SCALE GENOMIC DNA]</scope>
    <source>
        <strain evidence="3 4">32O-Y</strain>
    </source>
</reference>
<name>A0A0U2IMP3_9BACL</name>
<dbReference type="PROSITE" id="PS00061">
    <property type="entry name" value="ADH_SHORT"/>
    <property type="match status" value="1"/>
</dbReference>
<comment type="similarity">
    <text evidence="1">Belongs to the short-chain dehydrogenases/reductases (SDR) family.</text>
</comment>
<keyword evidence="4" id="KW-1185">Reference proteome</keyword>
<dbReference type="STRING" id="162209.IJ22_27100"/>
<organism evidence="3 4">
    <name type="scientific">Paenibacillus naphthalenovorans</name>
    <dbReference type="NCBI Taxonomy" id="162209"/>
    <lineage>
        <taxon>Bacteria</taxon>
        <taxon>Bacillati</taxon>
        <taxon>Bacillota</taxon>
        <taxon>Bacilli</taxon>
        <taxon>Bacillales</taxon>
        <taxon>Paenibacillaceae</taxon>
        <taxon>Paenibacillus</taxon>
    </lineage>
</organism>
<evidence type="ECO:0000256" key="2">
    <source>
        <dbReference type="ARBA" id="ARBA00023002"/>
    </source>
</evidence>
<evidence type="ECO:0000313" key="3">
    <source>
        <dbReference type="EMBL" id="ALS23083.1"/>
    </source>
</evidence>
<proteinExistence type="inferred from homology"/>
<dbReference type="AlphaFoldDB" id="A0A0U2IMP3"/>
<dbReference type="Gene3D" id="3.40.50.720">
    <property type="entry name" value="NAD(P)-binding Rossmann-like Domain"/>
    <property type="match status" value="1"/>
</dbReference>
<dbReference type="InterPro" id="IPR020904">
    <property type="entry name" value="Sc_DH/Rdtase_CS"/>
</dbReference>
<dbReference type="PANTHER" id="PTHR42760">
    <property type="entry name" value="SHORT-CHAIN DEHYDROGENASES/REDUCTASES FAMILY MEMBER"/>
    <property type="match status" value="1"/>
</dbReference>
<dbReference type="GO" id="GO:0008206">
    <property type="term" value="P:bile acid metabolic process"/>
    <property type="evidence" value="ECO:0007669"/>
    <property type="project" value="UniProtKB-ARBA"/>
</dbReference>
<protein>
    <submittedName>
        <fullName evidence="3">Short-chain dehydrogenase</fullName>
    </submittedName>
</protein>
<accession>A0A0U2IMP3</accession>
<evidence type="ECO:0000313" key="4">
    <source>
        <dbReference type="Proteomes" id="UP000061660"/>
    </source>
</evidence>
<dbReference type="Proteomes" id="UP000061660">
    <property type="component" value="Chromosome"/>
</dbReference>
<dbReference type="PATRIC" id="fig|162209.4.peg.2884"/>
<dbReference type="PRINTS" id="PR00080">
    <property type="entry name" value="SDRFAMILY"/>
</dbReference>
<dbReference type="GO" id="GO:0016616">
    <property type="term" value="F:oxidoreductase activity, acting on the CH-OH group of donors, NAD or NADP as acceptor"/>
    <property type="evidence" value="ECO:0007669"/>
    <property type="project" value="TreeGrafter"/>
</dbReference>
<sequence>MRGRLEGKVALITGASRGLGALEAVMFAKEGAQAVIMSDVSRPALQETVKAVEELGGAAAVIPLELNVTLEEDWIQAAISIEKQFGKLDILVNNAGITKRERFVDCSLADWNQVIAVNQTGVFLGMKYSAPLLRKSGRGSIINMSSIAGVTGYFAAPYTASKWAVRGMTKAAAQEFGGWGIRVNSVNPGFIWTPLTLPAKPMVEAFNKVNALERAGEPEEVAQAVIFLASDESSYMTGGEITLDGGMTAGGEIRLIAKELGIYRDE</sequence>
<dbReference type="InterPro" id="IPR036291">
    <property type="entry name" value="NAD(P)-bd_dom_sf"/>
</dbReference>
<dbReference type="EMBL" id="CP013652">
    <property type="protein sequence ID" value="ALS23083.1"/>
    <property type="molecule type" value="Genomic_DNA"/>
</dbReference>
<dbReference type="OrthoDB" id="286404at2"/>
<reference evidence="4" key="1">
    <citation type="submission" date="2015-12" db="EMBL/GenBank/DDBJ databases">
        <title>Complete genome sequences of two moderately thermophilic Paenibacillus species.</title>
        <authorList>
            <person name="Butler R.III."/>
            <person name="Wang J."/>
            <person name="Stark B.C."/>
            <person name="Pombert J.-F."/>
        </authorList>
    </citation>
    <scope>NUCLEOTIDE SEQUENCE [LARGE SCALE GENOMIC DNA]</scope>
    <source>
        <strain evidence="4">32O-Y</strain>
    </source>
</reference>